<evidence type="ECO:0000256" key="2">
    <source>
        <dbReference type="ARBA" id="ARBA00009773"/>
    </source>
</evidence>
<keyword evidence="4" id="KW-1003">Cell membrane</keyword>
<feature type="transmembrane region" description="Helical" evidence="8">
    <location>
        <begin position="201"/>
        <end position="223"/>
    </location>
</feature>
<evidence type="ECO:0000256" key="6">
    <source>
        <dbReference type="ARBA" id="ARBA00022989"/>
    </source>
</evidence>
<evidence type="ECO:0000256" key="8">
    <source>
        <dbReference type="SAM" id="Phobius"/>
    </source>
</evidence>
<feature type="transmembrane region" description="Helical" evidence="8">
    <location>
        <begin position="7"/>
        <end position="26"/>
    </location>
</feature>
<sequence>MPKESSYIIRLAAALISITLLVLGLYLLQDLLILLAAALVLALLLHPLASWLEKKGFPRSLSIAICLILTVAVISGILAILTVQMVEFASDWPIFIKKAESYISSLQSFLSRNLNISRKKQMLEISNQTINLLKNSGTILSTTFGTIIHSITTIILIPIFVFFFLYYRSFFAQFLEMVFPNTESHVLKVIMRKTGQVVQGYLVGLMVVMLIVSMLNTIGFWWIGVDYPFFFGILTGLLLLIPYIGIWMGASGPVILSLIVLSPSHAFAVIAWVASVQFIEANLITPLVIGSKVSINPMVAMLALLLGEMIWGIPGLILALPLTAIVKVIFDYVPSLQAYGYVLGEAPSRKKKEVKLEKMEPDENEET</sequence>
<comment type="subcellular location">
    <subcellularLocation>
        <location evidence="1">Cell membrane</location>
        <topology evidence="1">Multi-pass membrane protein</topology>
    </subcellularLocation>
</comment>
<keyword evidence="5 8" id="KW-0812">Transmembrane</keyword>
<gene>
    <name evidence="9" type="ORF">ESB04_04755</name>
</gene>
<keyword evidence="10" id="KW-1185">Reference proteome</keyword>
<keyword evidence="7 8" id="KW-0472">Membrane</keyword>
<reference evidence="9 10" key="1">
    <citation type="submission" date="2019-01" db="EMBL/GenBank/DDBJ databases">
        <title>Cytophagaceae bacterium strain CAR-16.</title>
        <authorList>
            <person name="Chen W.-M."/>
        </authorList>
    </citation>
    <scope>NUCLEOTIDE SEQUENCE [LARGE SCALE GENOMIC DNA]</scope>
    <source>
        <strain evidence="9 10">CAR-16</strain>
    </source>
</reference>
<dbReference type="Pfam" id="PF01594">
    <property type="entry name" value="AI-2E_transport"/>
    <property type="match status" value="1"/>
</dbReference>
<organism evidence="9 10">
    <name type="scientific">Aquirufa rosea</name>
    <dbReference type="NCBI Taxonomy" id="2509241"/>
    <lineage>
        <taxon>Bacteria</taxon>
        <taxon>Pseudomonadati</taxon>
        <taxon>Bacteroidota</taxon>
        <taxon>Cytophagia</taxon>
        <taxon>Cytophagales</taxon>
        <taxon>Flectobacillaceae</taxon>
        <taxon>Aquirufa</taxon>
    </lineage>
</organism>
<evidence type="ECO:0000256" key="3">
    <source>
        <dbReference type="ARBA" id="ARBA00022448"/>
    </source>
</evidence>
<keyword evidence="3" id="KW-0813">Transport</keyword>
<dbReference type="OrthoDB" id="9793390at2"/>
<keyword evidence="6 8" id="KW-1133">Transmembrane helix</keyword>
<dbReference type="GO" id="GO:0005886">
    <property type="term" value="C:plasma membrane"/>
    <property type="evidence" value="ECO:0007669"/>
    <property type="project" value="UniProtKB-SubCell"/>
</dbReference>
<feature type="transmembrane region" description="Helical" evidence="8">
    <location>
        <begin position="32"/>
        <end position="49"/>
    </location>
</feature>
<feature type="transmembrane region" description="Helical" evidence="8">
    <location>
        <begin position="255"/>
        <end position="279"/>
    </location>
</feature>
<comment type="caution">
    <text evidence="9">The sequence shown here is derived from an EMBL/GenBank/DDBJ whole genome shotgun (WGS) entry which is preliminary data.</text>
</comment>
<evidence type="ECO:0000256" key="5">
    <source>
        <dbReference type="ARBA" id="ARBA00022692"/>
    </source>
</evidence>
<feature type="transmembrane region" description="Helical" evidence="8">
    <location>
        <begin position="61"/>
        <end position="83"/>
    </location>
</feature>
<dbReference type="AlphaFoldDB" id="A0A4Q1C1I3"/>
<name>A0A4Q1C1I3_9BACT</name>
<evidence type="ECO:0000256" key="1">
    <source>
        <dbReference type="ARBA" id="ARBA00004651"/>
    </source>
</evidence>
<feature type="transmembrane region" description="Helical" evidence="8">
    <location>
        <begin position="299"/>
        <end position="320"/>
    </location>
</feature>
<comment type="similarity">
    <text evidence="2">Belongs to the autoinducer-2 exporter (AI-2E) (TC 2.A.86) family.</text>
</comment>
<dbReference type="PANTHER" id="PTHR21716">
    <property type="entry name" value="TRANSMEMBRANE PROTEIN"/>
    <property type="match status" value="1"/>
</dbReference>
<feature type="transmembrane region" description="Helical" evidence="8">
    <location>
        <begin position="147"/>
        <end position="167"/>
    </location>
</feature>
<accession>A0A4Q1C1I3</accession>
<dbReference type="InterPro" id="IPR002549">
    <property type="entry name" value="AI-2E-like"/>
</dbReference>
<evidence type="ECO:0000256" key="4">
    <source>
        <dbReference type="ARBA" id="ARBA00022475"/>
    </source>
</evidence>
<dbReference type="PANTHER" id="PTHR21716:SF53">
    <property type="entry name" value="PERMEASE PERM-RELATED"/>
    <property type="match status" value="1"/>
</dbReference>
<protein>
    <submittedName>
        <fullName evidence="9">AI-2E family transporter</fullName>
    </submittedName>
</protein>
<proteinExistence type="inferred from homology"/>
<dbReference type="RefSeq" id="WP_129026578.1">
    <property type="nucleotide sequence ID" value="NZ_SDHY01000002.1"/>
</dbReference>
<feature type="transmembrane region" description="Helical" evidence="8">
    <location>
        <begin position="229"/>
        <end position="248"/>
    </location>
</feature>
<evidence type="ECO:0000256" key="7">
    <source>
        <dbReference type="ARBA" id="ARBA00023136"/>
    </source>
</evidence>
<evidence type="ECO:0000313" key="10">
    <source>
        <dbReference type="Proteomes" id="UP000289455"/>
    </source>
</evidence>
<evidence type="ECO:0000313" key="9">
    <source>
        <dbReference type="EMBL" id="RXK50968.1"/>
    </source>
</evidence>
<dbReference type="EMBL" id="SDHY01000002">
    <property type="protein sequence ID" value="RXK50968.1"/>
    <property type="molecule type" value="Genomic_DNA"/>
</dbReference>
<dbReference type="Proteomes" id="UP000289455">
    <property type="component" value="Unassembled WGS sequence"/>
</dbReference>